<sequence length="377" mass="42739">MNVKRAYRFRFYPTPEQEVILARTFGCARFAYNYMLRQRTDAWFERQERMGYHETSAALTELKKTEQHAWLNEVSSVPVQQALRHLQTAFANFFAKRAKHPTFRRKDGTQSAEYTTSAFRWDGSQLRLAKMDAPLAIRWSRTIPKGAKVTTITVSKDVAGRYHVSMLCDDVVTPRPNATGKIGIDLGLTHFAILSTGEKIAASNALRKNEAKLAKLQRRLAKKQKGSANRRKAKLKVARMHARIVDSRRDFLHKLSTRLINENQVIAVESLSVRNMKRNRCVAKSISDASWSAFVTQLEYKAQWYGRSLIGIDRWYPSSRRCSDCGHTVASMPLSVRTWTCPECQAIHDRDINAARNILAAGLAVSAHGEAVSPLSL</sequence>
<evidence type="ECO:0000313" key="13">
    <source>
        <dbReference type="Proteomes" id="UP000236649"/>
    </source>
</evidence>
<dbReference type="InterPro" id="IPR051399">
    <property type="entry name" value="RNA-guided_DNA_endo/Transpos"/>
</dbReference>
<dbReference type="Pfam" id="PF12323">
    <property type="entry name" value="HTH_OrfB_IS605"/>
    <property type="match status" value="1"/>
</dbReference>
<dbReference type="Pfam" id="PF07282">
    <property type="entry name" value="Cas12f1-like_TNB"/>
    <property type="match status" value="1"/>
</dbReference>
<comment type="similarity">
    <text evidence="1">In the C-terminal section; belongs to the transposase 35 family.</text>
</comment>
<dbReference type="PANTHER" id="PTHR30405:SF25">
    <property type="entry name" value="RNA-GUIDED DNA ENDONUCLEASE INSQ-RELATED"/>
    <property type="match status" value="1"/>
</dbReference>
<dbReference type="Pfam" id="PF01385">
    <property type="entry name" value="OrfB_IS605"/>
    <property type="match status" value="1"/>
</dbReference>
<dbReference type="EMBL" id="CP026105">
    <property type="protein sequence ID" value="AUT69284.1"/>
    <property type="molecule type" value="Genomic_DNA"/>
</dbReference>
<dbReference type="AlphaFoldDB" id="A0AAN1J850"/>
<keyword evidence="4" id="KW-0479">Metal-binding</keyword>
<dbReference type="RefSeq" id="WP_090836406.1">
    <property type="nucleotide sequence ID" value="NZ_CADFGJ010000025.1"/>
</dbReference>
<keyword evidence="5" id="KW-0862">Zinc</keyword>
<protein>
    <submittedName>
        <fullName evidence="12">Transposase</fullName>
    </submittedName>
</protein>
<reference evidence="12 13" key="1">
    <citation type="submission" date="2018-01" db="EMBL/GenBank/DDBJ databases">
        <title>Species boundaries and ecological features among Paraburkholderia terrae DSMZ17804T, P. hospita DSMZ17164T and P. caribensis DSMZ13236T.</title>
        <authorList>
            <person name="Pratama A.A."/>
        </authorList>
    </citation>
    <scope>NUCLEOTIDE SEQUENCE [LARGE SCALE GENOMIC DNA]</scope>
    <source>
        <strain evidence="12 13">DSM 17164</strain>
    </source>
</reference>
<dbReference type="InterPro" id="IPR010095">
    <property type="entry name" value="Cas12f1-like_TNB"/>
</dbReference>
<evidence type="ECO:0000256" key="3">
    <source>
        <dbReference type="ARBA" id="ARBA00022578"/>
    </source>
</evidence>
<dbReference type="GeneID" id="55529443"/>
<evidence type="ECO:0000256" key="4">
    <source>
        <dbReference type="ARBA" id="ARBA00022723"/>
    </source>
</evidence>
<feature type="domain" description="Transposase putative helix-turn-helix" evidence="11">
    <location>
        <begin position="1"/>
        <end position="47"/>
    </location>
</feature>
<comment type="similarity">
    <text evidence="2">In the N-terminal section; belongs to the transposase 2 family.</text>
</comment>
<proteinExistence type="inferred from homology"/>
<gene>
    <name evidence="12" type="ORF">C2L64_14040</name>
</gene>
<evidence type="ECO:0000259" key="9">
    <source>
        <dbReference type="Pfam" id="PF01385"/>
    </source>
</evidence>
<dbReference type="GO" id="GO:0032196">
    <property type="term" value="P:transposition"/>
    <property type="evidence" value="ECO:0007669"/>
    <property type="project" value="UniProtKB-KW"/>
</dbReference>
<dbReference type="KEGG" id="phs:C2L64_14040"/>
<dbReference type="GO" id="GO:0046872">
    <property type="term" value="F:metal ion binding"/>
    <property type="evidence" value="ECO:0007669"/>
    <property type="project" value="UniProtKB-KW"/>
</dbReference>
<dbReference type="NCBIfam" id="NF040570">
    <property type="entry name" value="guided_TnpB"/>
    <property type="match status" value="1"/>
</dbReference>
<evidence type="ECO:0000313" key="12">
    <source>
        <dbReference type="EMBL" id="AUT69284.1"/>
    </source>
</evidence>
<dbReference type="PANTHER" id="PTHR30405">
    <property type="entry name" value="TRANSPOSASE"/>
    <property type="match status" value="1"/>
</dbReference>
<keyword evidence="6" id="KW-0238">DNA-binding</keyword>
<keyword evidence="3" id="KW-0815">Transposition</keyword>
<dbReference type="GO" id="GO:0006310">
    <property type="term" value="P:DNA recombination"/>
    <property type="evidence" value="ECO:0007669"/>
    <property type="project" value="UniProtKB-KW"/>
</dbReference>
<dbReference type="NCBIfam" id="TIGR01766">
    <property type="entry name" value="IS200/IS605 family accessory protein TnpB-like domain"/>
    <property type="match status" value="1"/>
</dbReference>
<evidence type="ECO:0000256" key="2">
    <source>
        <dbReference type="ARBA" id="ARBA00011044"/>
    </source>
</evidence>
<evidence type="ECO:0000256" key="1">
    <source>
        <dbReference type="ARBA" id="ARBA00008761"/>
    </source>
</evidence>
<feature type="domain" description="Probable transposase IS891/IS1136/IS1341" evidence="9">
    <location>
        <begin position="171"/>
        <end position="279"/>
    </location>
</feature>
<keyword evidence="8" id="KW-0175">Coiled coil</keyword>
<evidence type="ECO:0000256" key="5">
    <source>
        <dbReference type="ARBA" id="ARBA00022833"/>
    </source>
</evidence>
<evidence type="ECO:0000256" key="6">
    <source>
        <dbReference type="ARBA" id="ARBA00023125"/>
    </source>
</evidence>
<evidence type="ECO:0000259" key="10">
    <source>
        <dbReference type="Pfam" id="PF07282"/>
    </source>
</evidence>
<evidence type="ECO:0000256" key="7">
    <source>
        <dbReference type="ARBA" id="ARBA00023172"/>
    </source>
</evidence>
<dbReference type="InterPro" id="IPR021027">
    <property type="entry name" value="Transposase_put_HTH"/>
</dbReference>
<evidence type="ECO:0000259" key="11">
    <source>
        <dbReference type="Pfam" id="PF12323"/>
    </source>
</evidence>
<dbReference type="Proteomes" id="UP000236649">
    <property type="component" value="Chromosome 1"/>
</dbReference>
<dbReference type="InterPro" id="IPR001959">
    <property type="entry name" value="Transposase"/>
</dbReference>
<organism evidence="12 13">
    <name type="scientific">Paraburkholderia hospita</name>
    <dbReference type="NCBI Taxonomy" id="169430"/>
    <lineage>
        <taxon>Bacteria</taxon>
        <taxon>Pseudomonadati</taxon>
        <taxon>Pseudomonadota</taxon>
        <taxon>Betaproteobacteria</taxon>
        <taxon>Burkholderiales</taxon>
        <taxon>Burkholderiaceae</taxon>
        <taxon>Paraburkholderia</taxon>
    </lineage>
</organism>
<dbReference type="GO" id="GO:0003677">
    <property type="term" value="F:DNA binding"/>
    <property type="evidence" value="ECO:0007669"/>
    <property type="project" value="UniProtKB-KW"/>
</dbReference>
<evidence type="ECO:0000256" key="8">
    <source>
        <dbReference type="SAM" id="Coils"/>
    </source>
</evidence>
<feature type="coiled-coil region" evidence="8">
    <location>
        <begin position="199"/>
        <end position="226"/>
    </location>
</feature>
<keyword evidence="7" id="KW-0233">DNA recombination</keyword>
<accession>A0AAN1J850</accession>
<feature type="domain" description="Cas12f1-like TNB" evidence="10">
    <location>
        <begin position="291"/>
        <end position="358"/>
    </location>
</feature>
<name>A0AAN1J850_9BURK</name>